<dbReference type="EMBL" id="FN649745">
    <property type="protein sequence ID" value="CBN77085.1"/>
    <property type="molecule type" value="Genomic_DNA"/>
</dbReference>
<protein>
    <submittedName>
        <fullName evidence="6">Glutaredoxin</fullName>
        <ecNumber evidence="6">1.20.4.1</ecNumber>
    </submittedName>
</protein>
<dbReference type="InterPro" id="IPR036249">
    <property type="entry name" value="Thioredoxin-like_sf"/>
</dbReference>
<feature type="compositionally biased region" description="Low complexity" evidence="3">
    <location>
        <begin position="423"/>
        <end position="434"/>
    </location>
</feature>
<dbReference type="PRINTS" id="PR00160">
    <property type="entry name" value="GLUTAREDOXIN"/>
</dbReference>
<dbReference type="InterPro" id="IPR027417">
    <property type="entry name" value="P-loop_NTPase"/>
</dbReference>
<dbReference type="GO" id="GO:0008794">
    <property type="term" value="F:arsenate reductase (glutaredoxin) activity"/>
    <property type="evidence" value="ECO:0007669"/>
    <property type="project" value="UniProtKB-EC"/>
</dbReference>
<evidence type="ECO:0000313" key="7">
    <source>
        <dbReference type="Proteomes" id="UP000002630"/>
    </source>
</evidence>
<organism evidence="6 7">
    <name type="scientific">Ectocarpus siliculosus</name>
    <name type="common">Brown alga</name>
    <name type="synonym">Conferva siliculosa</name>
    <dbReference type="NCBI Taxonomy" id="2880"/>
    <lineage>
        <taxon>Eukaryota</taxon>
        <taxon>Sar</taxon>
        <taxon>Stramenopiles</taxon>
        <taxon>Ochrophyta</taxon>
        <taxon>PX clade</taxon>
        <taxon>Phaeophyceae</taxon>
        <taxon>Ectocarpales</taxon>
        <taxon>Ectocarpaceae</taxon>
        <taxon>Ectocarpus</taxon>
    </lineage>
</organism>
<name>D8LL87_ECTSI</name>
<dbReference type="PANTHER" id="PTHR45694">
    <property type="entry name" value="GLUTAREDOXIN 2"/>
    <property type="match status" value="1"/>
</dbReference>
<dbReference type="EC" id="1.20.4.1" evidence="6"/>
<dbReference type="AlphaFoldDB" id="D8LL87"/>
<dbReference type="Gene3D" id="3.40.30.10">
    <property type="entry name" value="Glutaredoxin"/>
    <property type="match status" value="1"/>
</dbReference>
<feature type="domain" description="Glutaredoxin" evidence="4">
    <location>
        <begin position="326"/>
        <end position="390"/>
    </location>
</feature>
<sequence>MQSTTRSRDRCGWKESDYSQGDWRIPFGYDFSRSTSENYRVRHGNINDEDGGRDAGKVSDYYAVRATRDHSYHGHYTRQRQLFQDSLVNNVVGASSRKEHPWIVFTAGAMGAGKSHTINWMSEKGYFPLPDIVTVDPDLFKASFPEWPEYLRHCPDTAGSLTRRESGYLVEIAQEVAMSQMKNIWVDGSLRDSKWYEQVFEDIRKTHPTYRIAILYVHASEEQVLERARRRAEETGRVVPEAEIKDSLYRVPRTVAMLMPRADFVAHIKNDGDQPRLTGFCDWKGCHRNVLGGWNEVKDRFATLPEFSDRTMWTAIVERNISMPGVLVFSKTYCSFCAKLKALLRELRIPFRTEELDKTQGGAAMQLVLASRPTSRCLTVPQLFAGGNFIGGCSDALVLHAQGKLEPLLRAAAGEALRGGEAALAPPAGSAAVEAAERRRGKKKGCVEKAGEPPVDRGDRPPLNRSLSA</sequence>
<dbReference type="InParanoid" id="D8LL87"/>
<keyword evidence="2" id="KW-0067">ATP-binding</keyword>
<evidence type="ECO:0000256" key="2">
    <source>
        <dbReference type="ARBA" id="ARBA00022840"/>
    </source>
</evidence>
<accession>D8LL87</accession>
<reference evidence="6 7" key="1">
    <citation type="journal article" date="2010" name="Nature">
        <title>The Ectocarpus genome and the independent evolution of multicellularity in brown algae.</title>
        <authorList>
            <person name="Cock J.M."/>
            <person name="Sterck L."/>
            <person name="Rouze P."/>
            <person name="Scornet D."/>
            <person name="Allen A.E."/>
            <person name="Amoutzias G."/>
            <person name="Anthouard V."/>
            <person name="Artiguenave F."/>
            <person name="Aury J.M."/>
            <person name="Badger J.H."/>
            <person name="Beszteri B."/>
            <person name="Billiau K."/>
            <person name="Bonnet E."/>
            <person name="Bothwell J.H."/>
            <person name="Bowler C."/>
            <person name="Boyen C."/>
            <person name="Brownlee C."/>
            <person name="Carrano C.J."/>
            <person name="Charrier B."/>
            <person name="Cho G.Y."/>
            <person name="Coelho S.M."/>
            <person name="Collen J."/>
            <person name="Corre E."/>
            <person name="Da Silva C."/>
            <person name="Delage L."/>
            <person name="Delaroque N."/>
            <person name="Dittami S.M."/>
            <person name="Doulbeau S."/>
            <person name="Elias M."/>
            <person name="Farnham G."/>
            <person name="Gachon C.M."/>
            <person name="Gschloessl B."/>
            <person name="Heesch S."/>
            <person name="Jabbari K."/>
            <person name="Jubin C."/>
            <person name="Kawai H."/>
            <person name="Kimura K."/>
            <person name="Kloareg B."/>
            <person name="Kupper F.C."/>
            <person name="Lang D."/>
            <person name="Le Bail A."/>
            <person name="Leblanc C."/>
            <person name="Lerouge P."/>
            <person name="Lohr M."/>
            <person name="Lopez P.J."/>
            <person name="Martens C."/>
            <person name="Maumus F."/>
            <person name="Michel G."/>
            <person name="Miranda-Saavedra D."/>
            <person name="Morales J."/>
            <person name="Moreau H."/>
            <person name="Motomura T."/>
            <person name="Nagasato C."/>
            <person name="Napoli C.A."/>
            <person name="Nelson D.R."/>
            <person name="Nyvall-Collen P."/>
            <person name="Peters A.F."/>
            <person name="Pommier C."/>
            <person name="Potin P."/>
            <person name="Poulain J."/>
            <person name="Quesneville H."/>
            <person name="Read B."/>
            <person name="Rensing S.A."/>
            <person name="Ritter A."/>
            <person name="Rousvoal S."/>
            <person name="Samanta M."/>
            <person name="Samson G."/>
            <person name="Schroeder D.C."/>
            <person name="Segurens B."/>
            <person name="Strittmatter M."/>
            <person name="Tonon T."/>
            <person name="Tregear J.W."/>
            <person name="Valentin K."/>
            <person name="von Dassow P."/>
            <person name="Yamagishi T."/>
            <person name="Van de Peer Y."/>
            <person name="Wincker P."/>
        </authorList>
    </citation>
    <scope>NUCLEOTIDE SEQUENCE [LARGE SCALE GENOMIC DNA]</scope>
    <source>
        <strain evidence="7">Ec32 / CCAP1310/4</strain>
    </source>
</reference>
<feature type="domain" description="Zeta toxin" evidence="5">
    <location>
        <begin position="97"/>
        <end position="270"/>
    </location>
</feature>
<dbReference type="STRING" id="2880.D8LL87"/>
<dbReference type="EMBL" id="FN648553">
    <property type="protein sequence ID" value="CBN77085.1"/>
    <property type="molecule type" value="Genomic_DNA"/>
</dbReference>
<dbReference type="PROSITE" id="PS51354">
    <property type="entry name" value="GLUTAREDOXIN_2"/>
    <property type="match status" value="1"/>
</dbReference>
<dbReference type="GO" id="GO:0015038">
    <property type="term" value="F:glutathione disulfide oxidoreductase activity"/>
    <property type="evidence" value="ECO:0007669"/>
    <property type="project" value="TreeGrafter"/>
</dbReference>
<dbReference type="PANTHER" id="PTHR45694:SF18">
    <property type="entry name" value="GLUTAREDOXIN-1-RELATED"/>
    <property type="match status" value="1"/>
</dbReference>
<dbReference type="InterPro" id="IPR010488">
    <property type="entry name" value="Zeta_toxin_domain"/>
</dbReference>
<dbReference type="SUPFAM" id="SSF52833">
    <property type="entry name" value="Thioredoxin-like"/>
    <property type="match status" value="1"/>
</dbReference>
<keyword evidence="7" id="KW-1185">Reference proteome</keyword>
<feature type="region of interest" description="Disordered" evidence="3">
    <location>
        <begin position="423"/>
        <end position="469"/>
    </location>
</feature>
<dbReference type="Proteomes" id="UP000002630">
    <property type="component" value="Linkage Group LG20"/>
</dbReference>
<dbReference type="InterPro" id="IPR002109">
    <property type="entry name" value="Glutaredoxin"/>
</dbReference>
<proteinExistence type="predicted"/>
<dbReference type="SUPFAM" id="SSF52540">
    <property type="entry name" value="P-loop containing nucleoside triphosphate hydrolases"/>
    <property type="match status" value="1"/>
</dbReference>
<dbReference type="Pfam" id="PF00462">
    <property type="entry name" value="Glutaredoxin"/>
    <property type="match status" value="1"/>
</dbReference>
<dbReference type="GO" id="GO:0005737">
    <property type="term" value="C:cytoplasm"/>
    <property type="evidence" value="ECO:0007669"/>
    <property type="project" value="TreeGrafter"/>
</dbReference>
<gene>
    <name evidence="6" type="primary">GRX</name>
    <name evidence="6" type="ORF">Esi_0036_0002</name>
</gene>
<dbReference type="GO" id="GO:0016301">
    <property type="term" value="F:kinase activity"/>
    <property type="evidence" value="ECO:0007669"/>
    <property type="project" value="InterPro"/>
</dbReference>
<dbReference type="Pfam" id="PF06414">
    <property type="entry name" value="Zeta_toxin"/>
    <property type="match status" value="1"/>
</dbReference>
<evidence type="ECO:0000313" key="6">
    <source>
        <dbReference type="EMBL" id="CBN77085.1"/>
    </source>
</evidence>
<keyword evidence="6" id="KW-0560">Oxidoreductase</keyword>
<evidence type="ECO:0000259" key="4">
    <source>
        <dbReference type="Pfam" id="PF00462"/>
    </source>
</evidence>
<evidence type="ECO:0000259" key="5">
    <source>
        <dbReference type="Pfam" id="PF06414"/>
    </source>
</evidence>
<dbReference type="OrthoDB" id="430679at2759"/>
<dbReference type="GO" id="GO:0034599">
    <property type="term" value="P:cellular response to oxidative stress"/>
    <property type="evidence" value="ECO:0007669"/>
    <property type="project" value="TreeGrafter"/>
</dbReference>
<dbReference type="CDD" id="cd03419">
    <property type="entry name" value="GRX_GRXh_1_2_like"/>
    <property type="match status" value="1"/>
</dbReference>
<dbReference type="Gene3D" id="3.40.50.300">
    <property type="entry name" value="P-loop containing nucleotide triphosphate hydrolases"/>
    <property type="match status" value="1"/>
</dbReference>
<dbReference type="GO" id="GO:0005524">
    <property type="term" value="F:ATP binding"/>
    <property type="evidence" value="ECO:0007669"/>
    <property type="project" value="UniProtKB-KW"/>
</dbReference>
<keyword evidence="1" id="KW-0547">Nucleotide-binding</keyword>
<evidence type="ECO:0000256" key="1">
    <source>
        <dbReference type="ARBA" id="ARBA00022741"/>
    </source>
</evidence>
<feature type="compositionally biased region" description="Basic and acidic residues" evidence="3">
    <location>
        <begin position="445"/>
        <end position="462"/>
    </location>
</feature>
<dbReference type="InterPro" id="IPR014025">
    <property type="entry name" value="Glutaredoxin_subgr"/>
</dbReference>
<evidence type="ECO:0000256" key="3">
    <source>
        <dbReference type="SAM" id="MobiDB-lite"/>
    </source>
</evidence>